<evidence type="ECO:0000256" key="1">
    <source>
        <dbReference type="ARBA" id="ARBA00004442"/>
    </source>
</evidence>
<dbReference type="InterPro" id="IPR051906">
    <property type="entry name" value="TolC-like"/>
</dbReference>
<keyword evidence="5" id="KW-0812">Transmembrane</keyword>
<evidence type="ECO:0008006" key="12">
    <source>
        <dbReference type="Google" id="ProtNLM"/>
    </source>
</evidence>
<sequence length="502" mass="54999">MIRPQIFPALLVAFSLVAQEAPNPDATHLTLQDAIETSLKNNLQVQISAQTRETAKANLQFSEGTFDWLLTSGLTLSHSKSVFENKQLSPTQPLVSGNTTTDYRNWTVGLSKPFVWGGTFQLNYNPNFTYTQSEITGYPVRTTTTPYTGSISASYTQSLLRNFGREASSSSLIVAQYGSKAADYTFQLAVINQVASTESAYWDVVYAKRDLENKQQALAVAQQQLKENQIRVQVGTLAPIEVTSAEASVAQAEQNIIASEAQLLNAKDALIRILYPTSERPKGLETVDQPNVKPLPMDETKAVQTALENRVELKGAELDLAAKRVLERAANNHTLPQLDLTVGYNGTASNYATYSPVNTDLAQAKSPGYTVGLQFALPLQNRAAKGNLALARANRRSSELSLHDLQLGITLQVRQAFRNLDAASKGVTAAQKTRIYDEQDLDAERKKFENGMSTNFLVLSKLNTLDAARGAELQAQINYAKAVTALDQAMGRLLQARHLDVK</sequence>
<feature type="signal peptide" evidence="9">
    <location>
        <begin position="1"/>
        <end position="20"/>
    </location>
</feature>
<dbReference type="Pfam" id="PF02321">
    <property type="entry name" value="OEP"/>
    <property type="match status" value="2"/>
</dbReference>
<accession>A0ABQ5Q355</accession>
<evidence type="ECO:0000256" key="6">
    <source>
        <dbReference type="ARBA" id="ARBA00023136"/>
    </source>
</evidence>
<gene>
    <name evidence="10" type="ORF">GETHPA_04040</name>
</gene>
<evidence type="ECO:0000256" key="7">
    <source>
        <dbReference type="ARBA" id="ARBA00023237"/>
    </source>
</evidence>
<keyword evidence="11" id="KW-1185">Reference proteome</keyword>
<dbReference type="SUPFAM" id="SSF56954">
    <property type="entry name" value="Outer membrane efflux proteins (OEP)"/>
    <property type="match status" value="1"/>
</dbReference>
<evidence type="ECO:0000256" key="4">
    <source>
        <dbReference type="ARBA" id="ARBA00022452"/>
    </source>
</evidence>
<dbReference type="RefSeq" id="WP_285722512.1">
    <property type="nucleotide sequence ID" value="NZ_BSDD01000001.1"/>
</dbReference>
<evidence type="ECO:0000256" key="8">
    <source>
        <dbReference type="SAM" id="Coils"/>
    </source>
</evidence>
<keyword evidence="3" id="KW-0813">Transport</keyword>
<proteinExistence type="inferred from homology"/>
<dbReference type="Gene3D" id="1.20.1600.10">
    <property type="entry name" value="Outer membrane efflux proteins (OEP)"/>
    <property type="match status" value="2"/>
</dbReference>
<feature type="chain" id="PRO_5045591673" description="TolC family protein" evidence="9">
    <location>
        <begin position="21"/>
        <end position="502"/>
    </location>
</feature>
<evidence type="ECO:0000256" key="5">
    <source>
        <dbReference type="ARBA" id="ARBA00022692"/>
    </source>
</evidence>
<keyword evidence="6" id="KW-0472">Membrane</keyword>
<dbReference type="PANTHER" id="PTHR30026:SF23">
    <property type="entry name" value="TO APRF-PUTATIVE OUTER MEMBRANE EFFLUX PROTEIN OR SECRETED ALKALINE PHOSPHATASE-RELATED"/>
    <property type="match status" value="1"/>
</dbReference>
<comment type="subcellular location">
    <subcellularLocation>
        <location evidence="1">Cell outer membrane</location>
    </subcellularLocation>
</comment>
<dbReference type="EMBL" id="BSDD01000001">
    <property type="protein sequence ID" value="GLH68871.1"/>
    <property type="molecule type" value="Genomic_DNA"/>
</dbReference>
<keyword evidence="8" id="KW-0175">Coiled coil</keyword>
<comment type="similarity">
    <text evidence="2">Belongs to the outer membrane factor (OMF) (TC 1.B.17) family.</text>
</comment>
<evidence type="ECO:0000256" key="2">
    <source>
        <dbReference type="ARBA" id="ARBA00007613"/>
    </source>
</evidence>
<name>A0ABQ5Q355_9BACT</name>
<dbReference type="PANTHER" id="PTHR30026">
    <property type="entry name" value="OUTER MEMBRANE PROTEIN TOLC"/>
    <property type="match status" value="1"/>
</dbReference>
<keyword evidence="7" id="KW-0998">Cell outer membrane</keyword>
<feature type="coiled-coil region" evidence="8">
    <location>
        <begin position="208"/>
        <end position="269"/>
    </location>
</feature>
<evidence type="ECO:0000256" key="9">
    <source>
        <dbReference type="SAM" id="SignalP"/>
    </source>
</evidence>
<reference evidence="10 11" key="1">
    <citation type="journal article" date="2023" name="Antonie Van Leeuwenhoek">
        <title>Mesoterricola silvestris gen. nov., sp. nov., Mesoterricola sediminis sp. nov., Geothrix oryzae sp. nov., Geothrix edaphica sp. nov., Geothrix rubra sp. nov., and Geothrix limicola sp. nov., six novel members of Acidobacteriota isolated from soils.</title>
        <authorList>
            <person name="Itoh H."/>
            <person name="Sugisawa Y."/>
            <person name="Mise K."/>
            <person name="Xu Z."/>
            <person name="Kuniyasu M."/>
            <person name="Ushijima N."/>
            <person name="Kawano K."/>
            <person name="Kobayashi E."/>
            <person name="Shiratori Y."/>
            <person name="Masuda Y."/>
            <person name="Senoo K."/>
        </authorList>
    </citation>
    <scope>NUCLEOTIDE SEQUENCE [LARGE SCALE GENOMIC DNA]</scope>
    <source>
        <strain evidence="10 11">Red803</strain>
    </source>
</reference>
<dbReference type="InterPro" id="IPR003423">
    <property type="entry name" value="OMP_efflux"/>
</dbReference>
<keyword evidence="9" id="KW-0732">Signal</keyword>
<dbReference type="Proteomes" id="UP001165089">
    <property type="component" value="Unassembled WGS sequence"/>
</dbReference>
<evidence type="ECO:0000256" key="3">
    <source>
        <dbReference type="ARBA" id="ARBA00022448"/>
    </source>
</evidence>
<evidence type="ECO:0000313" key="11">
    <source>
        <dbReference type="Proteomes" id="UP001165089"/>
    </source>
</evidence>
<protein>
    <recommendedName>
        <fullName evidence="12">TolC family protein</fullName>
    </recommendedName>
</protein>
<keyword evidence="4" id="KW-1134">Transmembrane beta strand</keyword>
<evidence type="ECO:0000313" key="10">
    <source>
        <dbReference type="EMBL" id="GLH68871.1"/>
    </source>
</evidence>
<comment type="caution">
    <text evidence="10">The sequence shown here is derived from an EMBL/GenBank/DDBJ whole genome shotgun (WGS) entry which is preliminary data.</text>
</comment>
<organism evidence="10 11">
    <name type="scientific">Geothrix rubra</name>
    <dbReference type="NCBI Taxonomy" id="2927977"/>
    <lineage>
        <taxon>Bacteria</taxon>
        <taxon>Pseudomonadati</taxon>
        <taxon>Acidobacteriota</taxon>
        <taxon>Holophagae</taxon>
        <taxon>Holophagales</taxon>
        <taxon>Holophagaceae</taxon>
        <taxon>Geothrix</taxon>
    </lineage>
</organism>